<sequence>MSARPTAGFVDSPRRRLVEGPQAPRDQRPEDSRREQRDGRSAPPTTQAVLTLLPSDAAPSRRAADAGSLRTPQQEASEAYRKAGAEPPRYGEEPRIFSVTA</sequence>
<evidence type="ECO:0000313" key="3">
    <source>
        <dbReference type="Proteomes" id="UP000192917"/>
    </source>
</evidence>
<organism evidence="2 3">
    <name type="scientific">Tistlia consotensis USBA 355</name>
    <dbReference type="NCBI Taxonomy" id="560819"/>
    <lineage>
        <taxon>Bacteria</taxon>
        <taxon>Pseudomonadati</taxon>
        <taxon>Pseudomonadota</taxon>
        <taxon>Alphaproteobacteria</taxon>
        <taxon>Rhodospirillales</taxon>
        <taxon>Rhodovibrionaceae</taxon>
        <taxon>Tistlia</taxon>
    </lineage>
</organism>
<reference evidence="2 3" key="1">
    <citation type="submission" date="2017-04" db="EMBL/GenBank/DDBJ databases">
        <authorList>
            <person name="Afonso C.L."/>
            <person name="Miller P.J."/>
            <person name="Scott M.A."/>
            <person name="Spackman E."/>
            <person name="Goraichik I."/>
            <person name="Dimitrov K.M."/>
            <person name="Suarez D.L."/>
            <person name="Swayne D.E."/>
        </authorList>
    </citation>
    <scope>NUCLEOTIDE SEQUENCE [LARGE SCALE GENOMIC DNA]</scope>
    <source>
        <strain evidence="2 3">USBA 355</strain>
    </source>
</reference>
<gene>
    <name evidence="2" type="ORF">SAMN05428998_101455</name>
</gene>
<dbReference type="EMBL" id="FWZX01000001">
    <property type="protein sequence ID" value="SME91995.1"/>
    <property type="molecule type" value="Genomic_DNA"/>
</dbReference>
<feature type="compositionally biased region" description="Basic and acidic residues" evidence="1">
    <location>
        <begin position="25"/>
        <end position="40"/>
    </location>
</feature>
<dbReference type="AlphaFoldDB" id="A0A1Y6B937"/>
<proteinExistence type="predicted"/>
<dbReference type="Proteomes" id="UP000192917">
    <property type="component" value="Unassembled WGS sequence"/>
</dbReference>
<evidence type="ECO:0000256" key="1">
    <source>
        <dbReference type="SAM" id="MobiDB-lite"/>
    </source>
</evidence>
<keyword evidence="3" id="KW-1185">Reference proteome</keyword>
<feature type="region of interest" description="Disordered" evidence="1">
    <location>
        <begin position="1"/>
        <end position="101"/>
    </location>
</feature>
<accession>A0A1Y6B937</accession>
<protein>
    <submittedName>
        <fullName evidence="2">Uncharacterized protein</fullName>
    </submittedName>
</protein>
<evidence type="ECO:0000313" key="2">
    <source>
        <dbReference type="EMBL" id="SME91995.1"/>
    </source>
</evidence>
<feature type="compositionally biased region" description="Basic and acidic residues" evidence="1">
    <location>
        <begin position="78"/>
        <end position="95"/>
    </location>
</feature>
<name>A0A1Y6B937_9PROT</name>